<dbReference type="Gene3D" id="3.60.15.10">
    <property type="entry name" value="Ribonuclease Z/Hydroxyacylglutathione hydrolase-like"/>
    <property type="match status" value="1"/>
</dbReference>
<feature type="domain" description="Metallo-beta-lactamase" evidence="2">
    <location>
        <begin position="128"/>
        <end position="322"/>
    </location>
</feature>
<proteinExistence type="predicted"/>
<dbReference type="PANTHER" id="PTHR15032:SF4">
    <property type="entry name" value="N-ACYL-PHOSPHATIDYLETHANOLAMINE-HYDROLYZING PHOSPHOLIPASE D"/>
    <property type="match status" value="1"/>
</dbReference>
<sequence length="381" mass="43641">MKKRILKIITRITIIFLAILLVLGICTWLYMQKATFGSLPSGKNMVQIQKSPHYKDGEFQNTLYTPTLAPGYSFWGEIKKQFFDKTVPTEPSNRIPSVKTDLKHLPSDQNLLVWFGHSSCLLQIDGKKILIDPIFSDNASPLPNTVKVFDGTNTYHVQDLPEIDYLLISHDHYDHLDYETILALKNKVKTVICGLGVGAHFERWGYPKEKIIEQDWNDDVVVENNFTIYTLPARHKSGRGLKQNQSLWASFLISSPTLKVYYSGDGGYDTHFAEIGKQFGPIDVAIMENGQYDKAWHYIHMLPEETLQAARDLKAKSMVPVHNSKFALAKHTWNEPLNELTRLNAKYQIPLITPVMGEIVIFDQHKVFKQWWKENPAAPNK</sequence>
<keyword evidence="1" id="KW-1133">Transmembrane helix</keyword>
<dbReference type="InterPro" id="IPR001279">
    <property type="entry name" value="Metallo-B-lactamas"/>
</dbReference>
<protein>
    <submittedName>
        <fullName evidence="3">MBL fold metallo-hydrolase</fullName>
    </submittedName>
</protein>
<dbReference type="InterPro" id="IPR036866">
    <property type="entry name" value="RibonucZ/Hydroxyglut_hydro"/>
</dbReference>
<dbReference type="Proteomes" id="UP001212170">
    <property type="component" value="Unassembled WGS sequence"/>
</dbReference>
<name>A0ABT4WJL3_9FLAO</name>
<comment type="caution">
    <text evidence="3">The sequence shown here is derived from an EMBL/GenBank/DDBJ whole genome shotgun (WGS) entry which is preliminary data.</text>
</comment>
<evidence type="ECO:0000313" key="3">
    <source>
        <dbReference type="EMBL" id="MDA6072754.1"/>
    </source>
</evidence>
<dbReference type="Pfam" id="PF12706">
    <property type="entry name" value="Lactamase_B_2"/>
    <property type="match status" value="1"/>
</dbReference>
<evidence type="ECO:0000259" key="2">
    <source>
        <dbReference type="Pfam" id="PF12706"/>
    </source>
</evidence>
<reference evidence="3 4" key="1">
    <citation type="journal article" date="2023" name="Chemosphere">
        <title>Whole genome analysis of Flavobacterium aziz-sancarii sp. nov., isolated from Ardley Island (Antarctica), revealed a rich resistome and bioremediation potential.</title>
        <authorList>
            <person name="Otur C."/>
            <person name="Okay S."/>
            <person name="Kurt-Kizildogan A."/>
        </authorList>
    </citation>
    <scope>NUCLEOTIDE SEQUENCE [LARGE SCALE GENOMIC DNA]</scope>
    <source>
        <strain evidence="3 4">AC</strain>
    </source>
</reference>
<feature type="transmembrane region" description="Helical" evidence="1">
    <location>
        <begin position="12"/>
        <end position="31"/>
    </location>
</feature>
<evidence type="ECO:0000313" key="4">
    <source>
        <dbReference type="Proteomes" id="UP001212170"/>
    </source>
</evidence>
<keyword evidence="1" id="KW-0812">Transmembrane</keyword>
<keyword evidence="4" id="KW-1185">Reference proteome</keyword>
<keyword evidence="1" id="KW-0472">Membrane</keyword>
<dbReference type="PANTHER" id="PTHR15032">
    <property type="entry name" value="N-ACYL-PHOSPHATIDYLETHANOLAMINE-HYDROLYZING PHOSPHOLIPASE D"/>
    <property type="match status" value="1"/>
</dbReference>
<organism evidence="3 4">
    <name type="scientific">Flavobacterium azizsancarii</name>
    <dbReference type="NCBI Taxonomy" id="2961580"/>
    <lineage>
        <taxon>Bacteria</taxon>
        <taxon>Pseudomonadati</taxon>
        <taxon>Bacteroidota</taxon>
        <taxon>Flavobacteriia</taxon>
        <taxon>Flavobacteriales</taxon>
        <taxon>Flavobacteriaceae</taxon>
        <taxon>Flavobacterium</taxon>
    </lineage>
</organism>
<dbReference type="SUPFAM" id="SSF56281">
    <property type="entry name" value="Metallo-hydrolase/oxidoreductase"/>
    <property type="match status" value="1"/>
</dbReference>
<gene>
    <name evidence="3" type="ORF">NJT12_24325</name>
</gene>
<dbReference type="EMBL" id="JAMZNK010000082">
    <property type="protein sequence ID" value="MDA6072754.1"/>
    <property type="molecule type" value="Genomic_DNA"/>
</dbReference>
<dbReference type="RefSeq" id="WP_271338711.1">
    <property type="nucleotide sequence ID" value="NZ_JAMZNK010000082.1"/>
</dbReference>
<accession>A0ABT4WJL3</accession>
<evidence type="ECO:0000256" key="1">
    <source>
        <dbReference type="SAM" id="Phobius"/>
    </source>
</evidence>